<evidence type="ECO:0000259" key="1">
    <source>
        <dbReference type="Pfam" id="PF13132"/>
    </source>
</evidence>
<proteinExistence type="predicted"/>
<protein>
    <submittedName>
        <fullName evidence="2">YlcI/YnfO family protein</fullName>
    </submittedName>
</protein>
<dbReference type="Pfam" id="PF13132">
    <property type="entry name" value="DUF3950"/>
    <property type="match status" value="1"/>
</dbReference>
<reference evidence="3" key="1">
    <citation type="journal article" date="2024" name="Commun. Biol.">
        <title>Bacillamide D produced by Bacillus cereus from the mouse intestinal bacterial collection (miBC) is a potent cytotoxin in vitro.</title>
        <authorList>
            <person name="Hohmann M."/>
            <person name="Brunner V."/>
            <person name="Johannes W."/>
            <person name="Schum D."/>
            <person name="Carroll L.M."/>
            <person name="Liu T."/>
            <person name="Sasaki D."/>
            <person name="Bosch J."/>
            <person name="Clavel T."/>
            <person name="Sieber S.A."/>
            <person name="Zeller G."/>
            <person name="Tschurtschenthaler M."/>
            <person name="Janssen K.P."/>
            <person name="Gulder T.A.M."/>
        </authorList>
    </citation>
    <scope>NUCLEOTIDE SEQUENCE [LARGE SCALE GENOMIC DNA]</scope>
    <source>
        <strain evidence="3">LK_304 Iso 8</strain>
    </source>
</reference>
<dbReference type="RefSeq" id="WP_072050122.1">
    <property type="nucleotide sequence ID" value="NZ_JBBNPZ010000001.1"/>
</dbReference>
<feature type="domain" description="DUF3950" evidence="1">
    <location>
        <begin position="25"/>
        <end position="50"/>
    </location>
</feature>
<name>A0ABV1Z9E3_9ENTR</name>
<sequence length="53" mass="6270">MQEKKKPNFDRAKSTMKNIRFEDELLEQIEKAAGKGNFSKWVKEACRLRLLSK</sequence>
<accession>A0ABV1Z9E3</accession>
<gene>
    <name evidence="2" type="ORF">ABMC12_00700</name>
</gene>
<comment type="caution">
    <text evidence="2">The sequence shown here is derived from an EMBL/GenBank/DDBJ whole genome shotgun (WGS) entry which is preliminary data.</text>
</comment>
<dbReference type="InterPro" id="IPR025030">
    <property type="entry name" value="DUF3950"/>
</dbReference>
<dbReference type="Proteomes" id="UP001467192">
    <property type="component" value="Unassembled WGS sequence"/>
</dbReference>
<dbReference type="NCBIfam" id="NF041551">
    <property type="entry name" value="YlcI_YnfO_N"/>
    <property type="match status" value="1"/>
</dbReference>
<organism evidence="2 3">
    <name type="scientific">Enterobacter intestinihominis</name>
    <dbReference type="NCBI Taxonomy" id="3133180"/>
    <lineage>
        <taxon>Bacteria</taxon>
        <taxon>Pseudomonadati</taxon>
        <taxon>Pseudomonadota</taxon>
        <taxon>Gammaproteobacteria</taxon>
        <taxon>Enterobacterales</taxon>
        <taxon>Enterobacteriaceae</taxon>
        <taxon>Enterobacter</taxon>
    </lineage>
</organism>
<dbReference type="EMBL" id="JBEBZA010000001">
    <property type="protein sequence ID" value="MES0424811.1"/>
    <property type="molecule type" value="Genomic_DNA"/>
</dbReference>
<keyword evidence="3" id="KW-1185">Reference proteome</keyword>
<evidence type="ECO:0000313" key="3">
    <source>
        <dbReference type="Proteomes" id="UP001467192"/>
    </source>
</evidence>
<evidence type="ECO:0000313" key="2">
    <source>
        <dbReference type="EMBL" id="MES0424811.1"/>
    </source>
</evidence>